<reference evidence="1 2" key="1">
    <citation type="journal article" date="2013" name="Environ. Microbiol.">
        <title>Chloride and organic osmolytes: a hybrid strategy to cope with elevated salinities by the moderately halophilic, chloride-dependent bacterium Halobacillus halophilus.</title>
        <authorList>
            <person name="Saum S.H."/>
            <person name="Pfeiffer F."/>
            <person name="Palm P."/>
            <person name="Rampp M."/>
            <person name="Schuster S.C."/>
            <person name="Muller V."/>
            <person name="Oesterhelt D."/>
        </authorList>
    </citation>
    <scope>NUCLEOTIDE SEQUENCE [LARGE SCALE GENOMIC DNA]</scope>
    <source>
        <strain evidence="2">ATCC 35676 / DSM 2266 / JCM 20832 / KCTC 3685 / LMG 17431 / NBRC 102448 / NCIMB 2269</strain>
    </source>
</reference>
<dbReference type="KEGG" id="hhd:HBHAL_1463"/>
<keyword evidence="2" id="KW-1185">Reference proteome</keyword>
<sequence>MQANNLSGGQELICINVDKVYDWVINEATFDLTLTDIDLPDGVECADFDPADVTCTVTPDSVDILERNNRTFVIDGVETILQVVNLRKNFTVTISIPINGTVEEVELEFSRCEQVVLCAPEGTDVDVTYSDADCFVCTFDCTDDGTDTDELATFDAQITVRLCQSIQSSFPVTVEFLAEFCEPRDVLPTPCPSPVRPPQCPVVFPILNGGNGEA</sequence>
<dbReference type="HOGENOM" id="CLU_1155133_0_0_9"/>
<dbReference type="PATRIC" id="fig|866895.3.peg.462"/>
<dbReference type="eggNOG" id="ENOG502Z946">
    <property type="taxonomic scope" value="Bacteria"/>
</dbReference>
<gene>
    <name evidence="1" type="ordered locus">HBHAL_1463</name>
</gene>
<dbReference type="AlphaFoldDB" id="I0JI67"/>
<dbReference type="STRING" id="866895.HBHAL_1463"/>
<dbReference type="RefSeq" id="WP_014641742.1">
    <property type="nucleotide sequence ID" value="NC_017668.1"/>
</dbReference>
<dbReference type="Proteomes" id="UP000007397">
    <property type="component" value="Chromosome"/>
</dbReference>
<name>I0JI67_HALH3</name>
<dbReference type="EMBL" id="HE717023">
    <property type="protein sequence ID" value="CCG43835.1"/>
    <property type="molecule type" value="Genomic_DNA"/>
</dbReference>
<evidence type="ECO:0000313" key="2">
    <source>
        <dbReference type="Proteomes" id="UP000007397"/>
    </source>
</evidence>
<evidence type="ECO:0000313" key="1">
    <source>
        <dbReference type="EMBL" id="CCG43835.1"/>
    </source>
</evidence>
<accession>I0JI67</accession>
<organism evidence="1 2">
    <name type="scientific">Halobacillus halophilus (strain ATCC 35676 / DSM 2266 / JCM 20832 / KCTC 3685 / LMG 17431 / NBRC 102448 / NCIMB 2269)</name>
    <name type="common">Sporosarcina halophila</name>
    <dbReference type="NCBI Taxonomy" id="866895"/>
    <lineage>
        <taxon>Bacteria</taxon>
        <taxon>Bacillati</taxon>
        <taxon>Bacillota</taxon>
        <taxon>Bacilli</taxon>
        <taxon>Bacillales</taxon>
        <taxon>Bacillaceae</taxon>
        <taxon>Halobacillus</taxon>
    </lineage>
</organism>
<protein>
    <submittedName>
        <fullName evidence="1">Uncharacterized protein</fullName>
    </submittedName>
</protein>
<proteinExistence type="predicted"/>